<evidence type="ECO:0000256" key="3">
    <source>
        <dbReference type="ARBA" id="ARBA00023125"/>
    </source>
</evidence>
<dbReference type="GO" id="GO:0003700">
    <property type="term" value="F:DNA-binding transcription factor activity"/>
    <property type="evidence" value="ECO:0007669"/>
    <property type="project" value="InterPro"/>
</dbReference>
<feature type="domain" description="AP2/ERF" evidence="7">
    <location>
        <begin position="315"/>
        <end position="370"/>
    </location>
</feature>
<keyword evidence="3" id="KW-0238">DNA-binding</keyword>
<dbReference type="GO" id="GO:0005634">
    <property type="term" value="C:nucleus"/>
    <property type="evidence" value="ECO:0007669"/>
    <property type="project" value="UniProtKB-SubCell"/>
</dbReference>
<feature type="region of interest" description="Disordered" evidence="6">
    <location>
        <begin position="166"/>
        <end position="186"/>
    </location>
</feature>
<evidence type="ECO:0000256" key="5">
    <source>
        <dbReference type="ARBA" id="ARBA00023242"/>
    </source>
</evidence>
<evidence type="ECO:0000256" key="6">
    <source>
        <dbReference type="SAM" id="MobiDB-lite"/>
    </source>
</evidence>
<reference evidence="8" key="1">
    <citation type="submission" date="2016-03" db="EMBL/GenBank/DDBJ databases">
        <title>Mechanisms controlling the formation of the plant cell surface in tip-growing cells are functionally conserved among land plants.</title>
        <authorList>
            <person name="Honkanen S."/>
            <person name="Jones V.A."/>
            <person name="Morieri G."/>
            <person name="Champion C."/>
            <person name="Hetherington A.J."/>
            <person name="Kelly S."/>
            <person name="Saint-Marcoux D."/>
            <person name="Proust H."/>
            <person name="Prescott H."/>
            <person name="Dolan L."/>
        </authorList>
    </citation>
    <scope>NUCLEOTIDE SEQUENCE [LARGE SCALE GENOMIC DNA]</scope>
    <source>
        <tissue evidence="8">Whole gametophyte</tissue>
    </source>
</reference>
<dbReference type="InterPro" id="IPR016177">
    <property type="entry name" value="DNA-bd_dom_sf"/>
</dbReference>
<dbReference type="SUPFAM" id="SSF54171">
    <property type="entry name" value="DNA-binding domain"/>
    <property type="match status" value="3"/>
</dbReference>
<dbReference type="EMBL" id="LVLJ01001345">
    <property type="protein sequence ID" value="OAE30262.1"/>
    <property type="molecule type" value="Genomic_DNA"/>
</dbReference>
<evidence type="ECO:0000256" key="1">
    <source>
        <dbReference type="ARBA" id="ARBA00004123"/>
    </source>
</evidence>
<dbReference type="GO" id="GO:0009873">
    <property type="term" value="P:ethylene-activated signaling pathway"/>
    <property type="evidence" value="ECO:0007669"/>
    <property type="project" value="InterPro"/>
</dbReference>
<keyword evidence="9" id="KW-1185">Reference proteome</keyword>
<dbReference type="InterPro" id="IPR044808">
    <property type="entry name" value="ERF_plant"/>
</dbReference>
<dbReference type="GO" id="GO:0003677">
    <property type="term" value="F:DNA binding"/>
    <property type="evidence" value="ECO:0007669"/>
    <property type="project" value="UniProtKB-KW"/>
</dbReference>
<name>A0A176WD11_MARPO</name>
<keyword evidence="5" id="KW-0539">Nucleus</keyword>
<comment type="subcellular location">
    <subcellularLocation>
        <location evidence="1">Nucleus</location>
    </subcellularLocation>
</comment>
<evidence type="ECO:0000256" key="4">
    <source>
        <dbReference type="ARBA" id="ARBA00023163"/>
    </source>
</evidence>
<proteinExistence type="predicted"/>
<protein>
    <recommendedName>
        <fullName evidence="7">AP2/ERF domain-containing protein</fullName>
    </recommendedName>
</protein>
<dbReference type="PANTHER" id="PTHR31190:SF473">
    <property type="entry name" value="OS05G0437100 PROTEIN"/>
    <property type="match status" value="1"/>
</dbReference>
<feature type="domain" description="AP2/ERF" evidence="7">
    <location>
        <begin position="204"/>
        <end position="263"/>
    </location>
</feature>
<dbReference type="Proteomes" id="UP000077202">
    <property type="component" value="Unassembled WGS sequence"/>
</dbReference>
<keyword evidence="2" id="KW-0805">Transcription regulation</keyword>
<evidence type="ECO:0000313" key="8">
    <source>
        <dbReference type="EMBL" id="OAE30262.1"/>
    </source>
</evidence>
<dbReference type="Gene3D" id="3.30.730.10">
    <property type="entry name" value="AP2/ERF domain"/>
    <property type="match status" value="4"/>
</dbReference>
<feature type="domain" description="AP2/ERF" evidence="7">
    <location>
        <begin position="604"/>
        <end position="659"/>
    </location>
</feature>
<feature type="compositionally biased region" description="Basic and acidic residues" evidence="6">
    <location>
        <begin position="168"/>
        <end position="177"/>
    </location>
</feature>
<keyword evidence="4" id="KW-0804">Transcription</keyword>
<organism evidence="8 9">
    <name type="scientific">Marchantia polymorpha subsp. ruderalis</name>
    <dbReference type="NCBI Taxonomy" id="1480154"/>
    <lineage>
        <taxon>Eukaryota</taxon>
        <taxon>Viridiplantae</taxon>
        <taxon>Streptophyta</taxon>
        <taxon>Embryophyta</taxon>
        <taxon>Marchantiophyta</taxon>
        <taxon>Marchantiopsida</taxon>
        <taxon>Marchantiidae</taxon>
        <taxon>Marchantiales</taxon>
        <taxon>Marchantiaceae</taxon>
        <taxon>Marchantia</taxon>
    </lineage>
</organism>
<accession>A0A176WD11</accession>
<evidence type="ECO:0000256" key="2">
    <source>
        <dbReference type="ARBA" id="ARBA00023015"/>
    </source>
</evidence>
<feature type="domain" description="AP2/ERF" evidence="7">
    <location>
        <begin position="405"/>
        <end position="460"/>
    </location>
</feature>
<sequence>MAPFCAPCTTSAAAARCAALQFGVGGLVQSSSCCGGSNVADFRVREGRDGKPRDAMLCSRSAGIYELGGFGRLSLRDGDEFVRTLAAAGTGGVWFRKKRRWKAANSSSANVICEVSGGIGTETEVFESRVLNVSVSVSSSSSSSPSGSADAASSNQVVASESIFLSSTEKREEDTRGTPESVLKDSSNIESDKSQGFVMRWLDVHSGGTKYFGVQPVRGRFEVELQKDGVVHKLIFLSQEEAARSYDKAAFKLSGRSARLNFDLTEEEKLEIQGTGWEDLLLKMQLQALSENSPDCCMWGGLATNSGLCPAAGLGFPGVQFKEDEQLWQAKIRHDKENYVGYFTTMNDATKAYDLAAYKLHGSHALLSQPLTASEKKELATMDWDALVVRLGLEIQARRIRRNSGCRGVRLTTSGGWHASFTYKSYYFYLGTFKTKETAAKAYDLFASKLIGERAKVNTELNPEELAFLSTHSVNSLREYLAGQAMLAPKQAFLGARGARMVQGRWEVCLENARKDRIFTSSVSSEVEALRVHDLAAYKLHNELAKTYQELSQVERQEVEAADWSSVAAKLDLQQLPSFACTSFFRCVDDLEESWLLTSFRSRADHGVNRLISGMWQSYIRHGGAYLAVGTYDSSEVAARASDMCTYKLEGRNAILNFPLTELQRREVEAMDWGKLILSLREMQIKSDVDEELGDPKSLAMEDVSREKKWTILLCHEQLLQQRMMRRAPKVGRQLVVGNPSIAAQFSHLNRRPDGSPMLVEEVMDGSNTPLLWNCICERELLIPSLGHDYSASRLDMTAVNPRCGLEAQQM</sequence>
<comment type="caution">
    <text evidence="8">The sequence shown here is derived from an EMBL/GenBank/DDBJ whole genome shotgun (WGS) entry which is preliminary data.</text>
</comment>
<dbReference type="AlphaFoldDB" id="A0A176WD11"/>
<dbReference type="PANTHER" id="PTHR31190">
    <property type="entry name" value="DNA-BINDING DOMAIN"/>
    <property type="match status" value="1"/>
</dbReference>
<gene>
    <name evidence="8" type="ORF">AXG93_2956s1130</name>
</gene>
<dbReference type="InterPro" id="IPR001471">
    <property type="entry name" value="AP2/ERF_dom"/>
</dbReference>
<dbReference type="SMART" id="SM00380">
    <property type="entry name" value="AP2"/>
    <property type="match status" value="4"/>
</dbReference>
<dbReference type="InterPro" id="IPR036955">
    <property type="entry name" value="AP2/ERF_dom_sf"/>
</dbReference>
<dbReference type="PROSITE" id="PS51032">
    <property type="entry name" value="AP2_ERF"/>
    <property type="match status" value="4"/>
</dbReference>
<evidence type="ECO:0000259" key="7">
    <source>
        <dbReference type="PROSITE" id="PS51032"/>
    </source>
</evidence>
<evidence type="ECO:0000313" key="9">
    <source>
        <dbReference type="Proteomes" id="UP000077202"/>
    </source>
</evidence>